<dbReference type="AlphaFoldDB" id="A0A2G9RH10"/>
<reference evidence="2" key="1">
    <citation type="journal article" date="2017" name="Nat. Commun.">
        <title>The North American bullfrog draft genome provides insight into hormonal regulation of long noncoding RNA.</title>
        <authorList>
            <person name="Hammond S.A."/>
            <person name="Warren R.L."/>
            <person name="Vandervalk B.P."/>
            <person name="Kucuk E."/>
            <person name="Khan H."/>
            <person name="Gibb E.A."/>
            <person name="Pandoh P."/>
            <person name="Kirk H."/>
            <person name="Zhao Y."/>
            <person name="Jones M."/>
            <person name="Mungall A.J."/>
            <person name="Coope R."/>
            <person name="Pleasance S."/>
            <person name="Moore R.A."/>
            <person name="Holt R.A."/>
            <person name="Round J.M."/>
            <person name="Ohora S."/>
            <person name="Walle B.V."/>
            <person name="Veldhoen N."/>
            <person name="Helbing C.C."/>
            <person name="Birol I."/>
        </authorList>
    </citation>
    <scope>NUCLEOTIDE SEQUENCE [LARGE SCALE GENOMIC DNA]</scope>
</reference>
<organism evidence="1 2">
    <name type="scientific">Aquarana catesbeiana</name>
    <name type="common">American bullfrog</name>
    <name type="synonym">Rana catesbeiana</name>
    <dbReference type="NCBI Taxonomy" id="8400"/>
    <lineage>
        <taxon>Eukaryota</taxon>
        <taxon>Metazoa</taxon>
        <taxon>Chordata</taxon>
        <taxon>Craniata</taxon>
        <taxon>Vertebrata</taxon>
        <taxon>Euteleostomi</taxon>
        <taxon>Amphibia</taxon>
        <taxon>Batrachia</taxon>
        <taxon>Anura</taxon>
        <taxon>Neobatrachia</taxon>
        <taxon>Ranoidea</taxon>
        <taxon>Ranidae</taxon>
        <taxon>Aquarana</taxon>
    </lineage>
</organism>
<feature type="non-terminal residue" evidence="1">
    <location>
        <position position="127"/>
    </location>
</feature>
<protein>
    <submittedName>
        <fullName evidence="1">Uncharacterized protein</fullName>
    </submittedName>
</protein>
<name>A0A2G9RH10_AQUCT</name>
<sequence length="127" mass="14432">MPGVRLELYEDEMPTLPKPPLAIASTVPNGFNGMSVMFLAATPEHRCRVPDNANLSLAWRNVSIPWEEKDGALVQSRCWRYKLDTLRNYSDVGLLPGLHINVSDLEKEKCLDGWEYDKDIYHSTVIT</sequence>
<evidence type="ECO:0000313" key="1">
    <source>
        <dbReference type="EMBL" id="PIO27055.1"/>
    </source>
</evidence>
<gene>
    <name evidence="1" type="ORF">AB205_0194830</name>
</gene>
<dbReference type="OrthoDB" id="3936150at2759"/>
<accession>A0A2G9RH10</accession>
<keyword evidence="2" id="KW-1185">Reference proteome</keyword>
<proteinExistence type="predicted"/>
<dbReference type="Proteomes" id="UP000228934">
    <property type="component" value="Unassembled WGS sequence"/>
</dbReference>
<dbReference type="EMBL" id="KV942299">
    <property type="protein sequence ID" value="PIO27055.1"/>
    <property type="molecule type" value="Genomic_DNA"/>
</dbReference>
<evidence type="ECO:0000313" key="2">
    <source>
        <dbReference type="Proteomes" id="UP000228934"/>
    </source>
</evidence>